<dbReference type="Pfam" id="PF00069">
    <property type="entry name" value="Pkinase"/>
    <property type="match status" value="2"/>
</dbReference>
<dbReference type="InterPro" id="IPR011009">
    <property type="entry name" value="Kinase-like_dom_sf"/>
</dbReference>
<feature type="region of interest" description="Disordered" evidence="9">
    <location>
        <begin position="270"/>
        <end position="334"/>
    </location>
</feature>
<dbReference type="InterPro" id="IPR008271">
    <property type="entry name" value="Ser/Thr_kinase_AS"/>
</dbReference>
<gene>
    <name evidence="11" type="ORF">Ctob_002652</name>
</gene>
<evidence type="ECO:0000313" key="11">
    <source>
        <dbReference type="EMBL" id="KOO21066.1"/>
    </source>
</evidence>
<keyword evidence="4" id="KW-0547">Nucleotide-binding</keyword>
<evidence type="ECO:0000313" key="12">
    <source>
        <dbReference type="Proteomes" id="UP000037460"/>
    </source>
</evidence>
<dbReference type="OrthoDB" id="162894at2759"/>
<feature type="compositionally biased region" description="Basic and acidic residues" evidence="9">
    <location>
        <begin position="270"/>
        <end position="280"/>
    </location>
</feature>
<comment type="catalytic activity">
    <reaction evidence="7">
        <text>L-threonyl-[protein] + ATP = O-phospho-L-threonyl-[protein] + ADP + H(+)</text>
        <dbReference type="Rhea" id="RHEA:46608"/>
        <dbReference type="Rhea" id="RHEA-COMP:11060"/>
        <dbReference type="Rhea" id="RHEA-COMP:11605"/>
        <dbReference type="ChEBI" id="CHEBI:15378"/>
        <dbReference type="ChEBI" id="CHEBI:30013"/>
        <dbReference type="ChEBI" id="CHEBI:30616"/>
        <dbReference type="ChEBI" id="CHEBI:61977"/>
        <dbReference type="ChEBI" id="CHEBI:456216"/>
        <dbReference type="EC" id="2.7.11.1"/>
    </reaction>
</comment>
<keyword evidence="5 11" id="KW-0418">Kinase</keyword>
<evidence type="ECO:0000256" key="5">
    <source>
        <dbReference type="ARBA" id="ARBA00022777"/>
    </source>
</evidence>
<evidence type="ECO:0000256" key="8">
    <source>
        <dbReference type="ARBA" id="ARBA00048679"/>
    </source>
</evidence>
<dbReference type="PROSITE" id="PS50011">
    <property type="entry name" value="PROTEIN_KINASE_DOM"/>
    <property type="match status" value="1"/>
</dbReference>
<feature type="compositionally biased region" description="Basic and acidic residues" evidence="9">
    <location>
        <begin position="294"/>
        <end position="310"/>
    </location>
</feature>
<evidence type="ECO:0000256" key="7">
    <source>
        <dbReference type="ARBA" id="ARBA00047899"/>
    </source>
</evidence>
<protein>
    <recommendedName>
        <fullName evidence="1">non-specific serine/threonine protein kinase</fullName>
        <ecNumber evidence="1">2.7.11.1</ecNumber>
    </recommendedName>
</protein>
<keyword evidence="12" id="KW-1185">Reference proteome</keyword>
<organism evidence="11 12">
    <name type="scientific">Chrysochromulina tobinii</name>
    <dbReference type="NCBI Taxonomy" id="1460289"/>
    <lineage>
        <taxon>Eukaryota</taxon>
        <taxon>Haptista</taxon>
        <taxon>Haptophyta</taxon>
        <taxon>Prymnesiophyceae</taxon>
        <taxon>Prymnesiales</taxon>
        <taxon>Chrysochromulinaceae</taxon>
        <taxon>Chrysochromulina</taxon>
    </lineage>
</organism>
<dbReference type="SUPFAM" id="SSF56112">
    <property type="entry name" value="Protein kinase-like (PK-like)"/>
    <property type="match status" value="1"/>
</dbReference>
<dbReference type="InterPro" id="IPR000719">
    <property type="entry name" value="Prot_kinase_dom"/>
</dbReference>
<dbReference type="GO" id="GO:0035556">
    <property type="term" value="P:intracellular signal transduction"/>
    <property type="evidence" value="ECO:0007669"/>
    <property type="project" value="TreeGrafter"/>
</dbReference>
<keyword evidence="6" id="KW-0067">ATP-binding</keyword>
<dbReference type="PANTHER" id="PTHR24356:SF1">
    <property type="entry name" value="SERINE_THREONINE-PROTEIN KINASE GREATWALL"/>
    <property type="match status" value="1"/>
</dbReference>
<evidence type="ECO:0000256" key="2">
    <source>
        <dbReference type="ARBA" id="ARBA00022527"/>
    </source>
</evidence>
<feature type="domain" description="Protein kinase" evidence="10">
    <location>
        <begin position="106"/>
        <end position="456"/>
    </location>
</feature>
<comment type="caution">
    <text evidence="11">The sequence shown here is derived from an EMBL/GenBank/DDBJ whole genome shotgun (WGS) entry which is preliminary data.</text>
</comment>
<dbReference type="GO" id="GO:0005524">
    <property type="term" value="F:ATP binding"/>
    <property type="evidence" value="ECO:0007669"/>
    <property type="project" value="UniProtKB-KW"/>
</dbReference>
<reference evidence="12" key="1">
    <citation type="journal article" date="2015" name="PLoS Genet.">
        <title>Genome Sequence and Transcriptome Analyses of Chrysochromulina tobin: Metabolic Tools for Enhanced Algal Fitness in the Prominent Order Prymnesiales (Haptophyceae).</title>
        <authorList>
            <person name="Hovde B.T."/>
            <person name="Deodato C.R."/>
            <person name="Hunsperger H.M."/>
            <person name="Ryken S.A."/>
            <person name="Yost W."/>
            <person name="Jha R.K."/>
            <person name="Patterson J."/>
            <person name="Monnat R.J. Jr."/>
            <person name="Barlow S.B."/>
            <person name="Starkenburg S.R."/>
            <person name="Cattolico R.A."/>
        </authorList>
    </citation>
    <scope>NUCLEOTIDE SEQUENCE</scope>
    <source>
        <strain evidence="12">CCMP291</strain>
    </source>
</reference>
<evidence type="ECO:0000256" key="9">
    <source>
        <dbReference type="SAM" id="MobiDB-lite"/>
    </source>
</evidence>
<dbReference type="CDD" id="cd05579">
    <property type="entry name" value="STKc_MAST_like"/>
    <property type="match status" value="1"/>
</dbReference>
<evidence type="ECO:0000256" key="3">
    <source>
        <dbReference type="ARBA" id="ARBA00022679"/>
    </source>
</evidence>
<dbReference type="EMBL" id="JWZX01003392">
    <property type="protein sequence ID" value="KOO21066.1"/>
    <property type="molecule type" value="Genomic_DNA"/>
</dbReference>
<sequence>MLGTLADVDDPALVPAGATALSSIEVGVLETSVGHARNGTLHRRTLSSGSTLSDEGTGRARTGSLHRRTLSSGSVTDEGSFGSRADDGGEEPPVVSHVNVPSISDFDIIRPISKGAFGRVYLARKKRTGDFFAVKVQRKDLALARGGDNAKRILGERDILIEADHPFVVKLFYSFQSQHNLYLVMEFLGGGDLRTLLKRVGRLTEQLACVYLAEIVLGLEYLHNRLRVVHRDLKPENVLVSSTGHLKLTDFGLSGLSGLRVHADEHADAGDAVAARREPTSSRSMAHALPRSVSHTDARSLDRGGEEPADRGTSGAGAIAADRNGTGANRAAQLNDGPQARCYSIVGSPHYVAPEMLDGRGHSMPVDWWALGVIAFELLTGYLPFAGDSIAQVHDNVVSGHIDWPKGASADSAAGEDGSSSISKSAHSLISSLLTLPAVSRLGAGGAAEVRAHRFFEAVSWDDLLRHNTFYIPQQSTTALLTPRSLLRSGRDDTAVHGVAKATPRLADDRGRSLDGHGAEECGSFDREREGIEVYESQPGSPARFSSLYLAGCHLAPYNSDRDTPGQGGTSERSASPRDPLLDFDYANLSNLMRMNAEAEQLAGSVSNDEACKVCKWHLTQLSADGTAWATDSDFSVAQHAFVEVQLAPDDATGRETTVELAFKENLADYTEGTQWIEIWFKNECRPVHGMSLPVSYTYGRWWKGLAARYTRTGDDEDALLCSYAELEHEAVGPTLVVGLWRLRPLPPALLAQRRDQLRVQICLAKAKAFGIKRTVHRISLAYADLVNRRTTITWVND</sequence>
<dbReference type="Gene3D" id="1.10.510.10">
    <property type="entry name" value="Transferase(Phosphotransferase) domain 1"/>
    <property type="match status" value="2"/>
</dbReference>
<evidence type="ECO:0000256" key="4">
    <source>
        <dbReference type="ARBA" id="ARBA00022741"/>
    </source>
</evidence>
<dbReference type="Gene3D" id="3.30.200.20">
    <property type="entry name" value="Phosphorylase Kinase, domain 1"/>
    <property type="match status" value="1"/>
</dbReference>
<accession>A0A0M0J3D5</accession>
<feature type="region of interest" description="Disordered" evidence="9">
    <location>
        <begin position="559"/>
        <end position="581"/>
    </location>
</feature>
<dbReference type="PANTHER" id="PTHR24356">
    <property type="entry name" value="SERINE/THREONINE-PROTEIN KINASE"/>
    <property type="match status" value="1"/>
</dbReference>
<feature type="region of interest" description="Disordered" evidence="9">
    <location>
        <begin position="39"/>
        <end position="93"/>
    </location>
</feature>
<dbReference type="AlphaFoldDB" id="A0A0M0J3D5"/>
<dbReference type="PROSITE" id="PS00108">
    <property type="entry name" value="PROTEIN_KINASE_ST"/>
    <property type="match status" value="1"/>
</dbReference>
<comment type="catalytic activity">
    <reaction evidence="8">
        <text>L-seryl-[protein] + ATP = O-phospho-L-seryl-[protein] + ADP + H(+)</text>
        <dbReference type="Rhea" id="RHEA:17989"/>
        <dbReference type="Rhea" id="RHEA-COMP:9863"/>
        <dbReference type="Rhea" id="RHEA-COMP:11604"/>
        <dbReference type="ChEBI" id="CHEBI:15378"/>
        <dbReference type="ChEBI" id="CHEBI:29999"/>
        <dbReference type="ChEBI" id="CHEBI:30616"/>
        <dbReference type="ChEBI" id="CHEBI:83421"/>
        <dbReference type="ChEBI" id="CHEBI:456216"/>
        <dbReference type="EC" id="2.7.11.1"/>
    </reaction>
</comment>
<dbReference type="Proteomes" id="UP000037460">
    <property type="component" value="Unassembled WGS sequence"/>
</dbReference>
<evidence type="ECO:0000256" key="6">
    <source>
        <dbReference type="ARBA" id="ARBA00022840"/>
    </source>
</evidence>
<dbReference type="InterPro" id="IPR050236">
    <property type="entry name" value="Ser_Thr_kinase_AGC"/>
</dbReference>
<keyword evidence="3" id="KW-0808">Transferase</keyword>
<dbReference type="EC" id="2.7.11.1" evidence="1"/>
<dbReference type="SMART" id="SM00220">
    <property type="entry name" value="S_TKc"/>
    <property type="match status" value="1"/>
</dbReference>
<name>A0A0M0J3D5_9EUKA</name>
<proteinExistence type="predicted"/>
<keyword evidence="2" id="KW-0723">Serine/threonine-protein kinase</keyword>
<evidence type="ECO:0000256" key="1">
    <source>
        <dbReference type="ARBA" id="ARBA00012513"/>
    </source>
</evidence>
<dbReference type="GO" id="GO:0004674">
    <property type="term" value="F:protein serine/threonine kinase activity"/>
    <property type="evidence" value="ECO:0007669"/>
    <property type="project" value="UniProtKB-KW"/>
</dbReference>
<evidence type="ECO:0000259" key="10">
    <source>
        <dbReference type="PROSITE" id="PS50011"/>
    </source>
</evidence>